<sequence length="63" mass="7378">KYEEEIARPDGKKIMPNKLQFDLQKNKNKKLKKTQKETKSKGSGDTNTVKAVRWDSMKDLRPE</sequence>
<dbReference type="EMBL" id="JAMKFB020000899">
    <property type="protein sequence ID" value="KAL0146759.1"/>
    <property type="molecule type" value="Genomic_DNA"/>
</dbReference>
<gene>
    <name evidence="2" type="ORF">M9458_057936</name>
</gene>
<evidence type="ECO:0000313" key="2">
    <source>
        <dbReference type="EMBL" id="KAL0146759.1"/>
    </source>
</evidence>
<feature type="non-terminal residue" evidence="2">
    <location>
        <position position="1"/>
    </location>
</feature>
<feature type="compositionally biased region" description="Basic and acidic residues" evidence="1">
    <location>
        <begin position="1"/>
        <end position="13"/>
    </location>
</feature>
<evidence type="ECO:0000256" key="1">
    <source>
        <dbReference type="SAM" id="MobiDB-lite"/>
    </source>
</evidence>
<proteinExistence type="predicted"/>
<name>A0ABD0MAN8_CIRMR</name>
<comment type="caution">
    <text evidence="2">The sequence shown here is derived from an EMBL/GenBank/DDBJ whole genome shotgun (WGS) entry which is preliminary data.</text>
</comment>
<feature type="non-terminal residue" evidence="2">
    <location>
        <position position="63"/>
    </location>
</feature>
<organism evidence="2 3">
    <name type="scientific">Cirrhinus mrigala</name>
    <name type="common">Mrigala</name>
    <dbReference type="NCBI Taxonomy" id="683832"/>
    <lineage>
        <taxon>Eukaryota</taxon>
        <taxon>Metazoa</taxon>
        <taxon>Chordata</taxon>
        <taxon>Craniata</taxon>
        <taxon>Vertebrata</taxon>
        <taxon>Euteleostomi</taxon>
        <taxon>Actinopterygii</taxon>
        <taxon>Neopterygii</taxon>
        <taxon>Teleostei</taxon>
        <taxon>Ostariophysi</taxon>
        <taxon>Cypriniformes</taxon>
        <taxon>Cyprinidae</taxon>
        <taxon>Labeoninae</taxon>
        <taxon>Labeonini</taxon>
        <taxon>Cirrhinus</taxon>
    </lineage>
</organism>
<dbReference type="Proteomes" id="UP001529510">
    <property type="component" value="Unassembled WGS sequence"/>
</dbReference>
<feature type="compositionally biased region" description="Basic and acidic residues" evidence="1">
    <location>
        <begin position="52"/>
        <end position="63"/>
    </location>
</feature>
<reference evidence="2 3" key="1">
    <citation type="submission" date="2024-05" db="EMBL/GenBank/DDBJ databases">
        <title>Genome sequencing and assembly of Indian major carp, Cirrhinus mrigala (Hamilton, 1822).</title>
        <authorList>
            <person name="Mohindra V."/>
            <person name="Chowdhury L.M."/>
            <person name="Lal K."/>
            <person name="Jena J.K."/>
        </authorList>
    </citation>
    <scope>NUCLEOTIDE SEQUENCE [LARGE SCALE GENOMIC DNA]</scope>
    <source>
        <strain evidence="2">CM1030</strain>
        <tissue evidence="2">Blood</tissue>
    </source>
</reference>
<evidence type="ECO:0000313" key="3">
    <source>
        <dbReference type="Proteomes" id="UP001529510"/>
    </source>
</evidence>
<accession>A0ABD0MAN8</accession>
<dbReference type="AlphaFoldDB" id="A0ABD0MAN8"/>
<keyword evidence="3" id="KW-1185">Reference proteome</keyword>
<protein>
    <submittedName>
        <fullName evidence="2">Uncharacterized protein</fullName>
    </submittedName>
</protein>
<feature type="region of interest" description="Disordered" evidence="1">
    <location>
        <begin position="1"/>
        <end position="63"/>
    </location>
</feature>